<dbReference type="Proteomes" id="UP000700815">
    <property type="component" value="Unassembled WGS sequence"/>
</dbReference>
<evidence type="ECO:0000256" key="1">
    <source>
        <dbReference type="SAM" id="SignalP"/>
    </source>
</evidence>
<comment type="caution">
    <text evidence="2">The sequence shown here is derived from an EMBL/GenBank/DDBJ whole genome shotgun (WGS) entry which is preliminary data.</text>
</comment>
<keyword evidence="1" id="KW-0732">Signal</keyword>
<feature type="signal peptide" evidence="1">
    <location>
        <begin position="1"/>
        <end position="32"/>
    </location>
</feature>
<feature type="chain" id="PRO_5046858996" evidence="1">
    <location>
        <begin position="33"/>
        <end position="535"/>
    </location>
</feature>
<dbReference type="PANTHER" id="PTHR43649">
    <property type="entry name" value="ARABINOSE-BINDING PROTEIN-RELATED"/>
    <property type="match status" value="1"/>
</dbReference>
<dbReference type="PROSITE" id="PS51257">
    <property type="entry name" value="PROKAR_LIPOPROTEIN"/>
    <property type="match status" value="1"/>
</dbReference>
<dbReference type="PANTHER" id="PTHR43649:SF17">
    <property type="entry name" value="ABC TRANSPORTER SOLUTE BINDING PROTEIN-SUGAR TRANSPORT"/>
    <property type="match status" value="1"/>
</dbReference>
<protein>
    <submittedName>
        <fullName evidence="2">Extracellular solute-binding protein</fullName>
    </submittedName>
</protein>
<dbReference type="RefSeq" id="WP_219059431.1">
    <property type="nucleotide sequence ID" value="NZ_JAHBBH010000044.1"/>
</dbReference>
<evidence type="ECO:0000313" key="3">
    <source>
        <dbReference type="Proteomes" id="UP000700815"/>
    </source>
</evidence>
<sequence length="535" mass="58859">MIRRNAAGAGRRSGKRITAITAGTLAMAMALAGCGAGNSGEKDVNGKPVVKVQVIIGSATKQMKTMNWWKKLEAACDCTIKWQTTLDSQWSQQKSAILASGDIADLSIGAYSADDFAKNQIFEDLSDDLDKMPNAKKYLETDDFARKYATNLEGKLLQIPSDVSARNTNLVGGQTMMINKTWLDKLGLNVPTTWDEFTNVLKAFKTQDPNGNGKADEIPFDIRALGTGGFGWWGPYLLMNSTGVEYSVTTSGGTGIYVKDGKVGNYIVSDQFRQVTEYLHQLMADGLVPSDAITKTDDKYYAELKGDGKAPTVGVAFGWNTLDSFGTDFNDQYVTMAAPVAPGADKATWTTGQPDVYAGAAVKADSPYKEQVYKIIDKWLEPDMVVQSYYGDLDTYVTKNGDLDYTIKPEGQADPTVQVSLYNHGLAYLPEGIKIEGVDDVDRSNRDWMVYKDQQAALDSDDYLPNYVLPSDEDMTTISNNNTQIFDYATPIIASWISKGGLDDASWKSYVEGVKNLGVDQNVELWQKWYDKYAK</sequence>
<organism evidence="2 3">
    <name type="scientific">Bifidobacterium miconis</name>
    <dbReference type="NCBI Taxonomy" id="2834435"/>
    <lineage>
        <taxon>Bacteria</taxon>
        <taxon>Bacillati</taxon>
        <taxon>Actinomycetota</taxon>
        <taxon>Actinomycetes</taxon>
        <taxon>Bifidobacteriales</taxon>
        <taxon>Bifidobacteriaceae</taxon>
        <taxon>Bifidobacterium</taxon>
    </lineage>
</organism>
<name>A0ABS6WHC6_9BIFI</name>
<proteinExistence type="predicted"/>
<dbReference type="EMBL" id="JAHBBH010000044">
    <property type="protein sequence ID" value="MBW3093458.1"/>
    <property type="molecule type" value="Genomic_DNA"/>
</dbReference>
<evidence type="ECO:0000313" key="2">
    <source>
        <dbReference type="EMBL" id="MBW3093458.1"/>
    </source>
</evidence>
<keyword evidence="3" id="KW-1185">Reference proteome</keyword>
<dbReference type="InterPro" id="IPR050490">
    <property type="entry name" value="Bact_solute-bd_prot1"/>
</dbReference>
<accession>A0ABS6WHC6</accession>
<gene>
    <name evidence="2" type="ORF">KIH79_11110</name>
</gene>
<reference evidence="2 3" key="1">
    <citation type="submission" date="2021-05" db="EMBL/GenBank/DDBJ databases">
        <title>Phylogenetic classification of ten novel species belonging to the genus Bifidobacterium comprising B. colchicus sp. nov., B. abeli sp. nov., B. bicoloris sp. nov., B. guerezis sp. nov., B. rosaliae sp. nov., B. santillanensis sp. nov., B. argentati sp. nov., B. amazzoni sp. nov., B. pluviali sp. nov., and B. pinnaculum sp. nov.</title>
        <authorList>
            <person name="Lugli G.A."/>
            <person name="Ruiz Garcia L."/>
            <person name="Margolles A."/>
            <person name="Ventura M."/>
        </authorList>
    </citation>
    <scope>NUCLEOTIDE SEQUENCE [LARGE SCALE GENOMIC DNA]</scope>
    <source>
        <strain evidence="2 3">82T10</strain>
    </source>
</reference>